<dbReference type="FunFam" id="3.40.50.10810:FF:000094">
    <property type="entry name" value="DNA excision repair protein ERCC-6"/>
    <property type="match status" value="1"/>
</dbReference>
<dbReference type="PROSITE" id="PS51194">
    <property type="entry name" value="HELICASE_CTER"/>
    <property type="match status" value="1"/>
</dbReference>
<dbReference type="AlphaFoldDB" id="A0A835YM12"/>
<feature type="region of interest" description="Disordered" evidence="2">
    <location>
        <begin position="625"/>
        <end position="655"/>
    </location>
</feature>
<dbReference type="GO" id="GO:0005634">
    <property type="term" value="C:nucleus"/>
    <property type="evidence" value="ECO:0007669"/>
    <property type="project" value="TreeGrafter"/>
</dbReference>
<dbReference type="InterPro" id="IPR049730">
    <property type="entry name" value="SNF2/RAD54-like_C"/>
</dbReference>
<dbReference type="CDD" id="cd18793">
    <property type="entry name" value="SF2_C_SNF"/>
    <property type="match status" value="1"/>
</dbReference>
<gene>
    <name evidence="5" type="ORF">JKP88DRAFT_189550</name>
</gene>
<dbReference type="GO" id="GO:0016787">
    <property type="term" value="F:hydrolase activity"/>
    <property type="evidence" value="ECO:0007669"/>
    <property type="project" value="UniProtKB-KW"/>
</dbReference>
<feature type="domain" description="Helicase C-terminal" evidence="4">
    <location>
        <begin position="342"/>
        <end position="495"/>
    </location>
</feature>
<dbReference type="PANTHER" id="PTHR45629:SF7">
    <property type="entry name" value="DNA EXCISION REPAIR PROTEIN ERCC-6-RELATED"/>
    <property type="match status" value="1"/>
</dbReference>
<dbReference type="PANTHER" id="PTHR45629">
    <property type="entry name" value="SNF2/RAD54 FAMILY MEMBER"/>
    <property type="match status" value="1"/>
</dbReference>
<feature type="compositionally biased region" description="Gly residues" evidence="2">
    <location>
        <begin position="631"/>
        <end position="653"/>
    </location>
</feature>
<dbReference type="InterPro" id="IPR050496">
    <property type="entry name" value="SNF2_RAD54_helicase_repair"/>
</dbReference>
<dbReference type="Gene3D" id="3.40.50.10810">
    <property type="entry name" value="Tandem AAA-ATPase domain"/>
    <property type="match status" value="1"/>
</dbReference>
<dbReference type="SMART" id="SM00490">
    <property type="entry name" value="HELICc"/>
    <property type="match status" value="1"/>
</dbReference>
<evidence type="ECO:0000313" key="5">
    <source>
        <dbReference type="EMBL" id="KAG5176938.1"/>
    </source>
</evidence>
<proteinExistence type="predicted"/>
<feature type="domain" description="Helicase ATP-binding" evidence="3">
    <location>
        <begin position="2"/>
        <end position="176"/>
    </location>
</feature>
<comment type="caution">
    <text evidence="5">The sequence shown here is derived from an EMBL/GenBank/DDBJ whole genome shotgun (WGS) entry which is preliminary data.</text>
</comment>
<sequence>MWQLHQQGAGGIVGDEMGLGKTVQIAAYLGALHASGKLRSAIVVAPATVLAHWVRELHVWAPRLRVVLLHRSGAAYNAAWGAADGVDTVARRALRLAPAVVALTSYEGLRTLQRRLLSHDWDVAVLDEAQRIRNPDADITLVCKQLRTSARLALTGTPIQNSLLELWSLFDFVFPGRLGTLPAFDSEFATPIRVGGYANASPAQAQLAYRCAVVLRGLIDPHLLRRQKHDVRDAVKLPHKTEQVLFCRLTRRQRALYMDAICSPQVRARSRCVTAGLPRFRAIGVLRKLCNHADLACPPGASIAAAMAGTDPLEAAESDSDSELVGEEAEFGAAERSGKLLVLQQLLPLWRAAGHRVLVFTQTRGMLGILERWVRSRGWVYGRLDGNTPVGARQGLIDRFNTDPEVFIMLLTTRTGGVGTNLTGADRVLLFDPDWNPSTDAQARERAWRVGQTKPVTVYRLITAGTIEEKIYHRQIFKTALTNRVLKDPRQRRLFNRSDLHELFLLGDDGSADGLTETNDVFQGAGVVELKKRPSRRNGATEDPGDAPDAGVLRALFDKAPLSGVFVHDLAEGGSAASAARQARRAQIERQAEAAAIAALERLRESRRAIHADLREAGSAGDFVPTWTGRSGAGGRRFGGSSGDGGGGGGSAGGMSSQALLQCIQQRHTQRPPSPTLFAEATAPAAAAAAAAAGGGGGGELNEQLLRRLQQFFRERRNVRTDDILAEFADVQDQHAVVFKQLLRAVAVCRQGVWSWKEDADF</sequence>
<name>A0A835YM12_9STRA</name>
<keyword evidence="6" id="KW-1185">Reference proteome</keyword>
<evidence type="ECO:0000256" key="1">
    <source>
        <dbReference type="ARBA" id="ARBA00022801"/>
    </source>
</evidence>
<dbReference type="InterPro" id="IPR000330">
    <property type="entry name" value="SNF2_N"/>
</dbReference>
<dbReference type="InterPro" id="IPR001650">
    <property type="entry name" value="Helicase_C-like"/>
</dbReference>
<accession>A0A835YM12</accession>
<dbReference type="SUPFAM" id="SSF52540">
    <property type="entry name" value="P-loop containing nucleoside triphosphate hydrolases"/>
    <property type="match status" value="2"/>
</dbReference>
<evidence type="ECO:0000256" key="2">
    <source>
        <dbReference type="SAM" id="MobiDB-lite"/>
    </source>
</evidence>
<dbReference type="InterPro" id="IPR038718">
    <property type="entry name" value="SNF2-like_sf"/>
</dbReference>
<dbReference type="InterPro" id="IPR014001">
    <property type="entry name" value="Helicase_ATP-bd"/>
</dbReference>
<evidence type="ECO:0000259" key="3">
    <source>
        <dbReference type="PROSITE" id="PS51192"/>
    </source>
</evidence>
<keyword evidence="1 5" id="KW-0378">Hydrolase</keyword>
<evidence type="ECO:0000313" key="6">
    <source>
        <dbReference type="Proteomes" id="UP000664859"/>
    </source>
</evidence>
<dbReference type="SMART" id="SM00487">
    <property type="entry name" value="DEXDc"/>
    <property type="match status" value="1"/>
</dbReference>
<dbReference type="InterPro" id="IPR027417">
    <property type="entry name" value="P-loop_NTPase"/>
</dbReference>
<dbReference type="Gene3D" id="3.40.50.300">
    <property type="entry name" value="P-loop containing nucleotide triphosphate hydrolases"/>
    <property type="match status" value="1"/>
</dbReference>
<dbReference type="GO" id="GO:0006283">
    <property type="term" value="P:transcription-coupled nucleotide-excision repair"/>
    <property type="evidence" value="ECO:0007669"/>
    <property type="project" value="TreeGrafter"/>
</dbReference>
<dbReference type="EMBL" id="JAFCMP010000531">
    <property type="protein sequence ID" value="KAG5176938.1"/>
    <property type="molecule type" value="Genomic_DNA"/>
</dbReference>
<dbReference type="Pfam" id="PF00176">
    <property type="entry name" value="SNF2-rel_dom"/>
    <property type="match status" value="1"/>
</dbReference>
<dbReference type="GO" id="GO:0008094">
    <property type="term" value="F:ATP-dependent activity, acting on DNA"/>
    <property type="evidence" value="ECO:0007669"/>
    <property type="project" value="TreeGrafter"/>
</dbReference>
<dbReference type="GO" id="GO:0005524">
    <property type="term" value="F:ATP binding"/>
    <property type="evidence" value="ECO:0007669"/>
    <property type="project" value="InterPro"/>
</dbReference>
<protein>
    <submittedName>
        <fullName evidence="5">P-loop containing nucleoside triphosphate hydrolase protein</fullName>
    </submittedName>
</protein>
<reference evidence="5" key="1">
    <citation type="submission" date="2021-02" db="EMBL/GenBank/DDBJ databases">
        <title>First Annotated Genome of the Yellow-green Alga Tribonema minus.</title>
        <authorList>
            <person name="Mahan K.M."/>
        </authorList>
    </citation>
    <scope>NUCLEOTIDE SEQUENCE</scope>
    <source>
        <strain evidence="5">UTEX B ZZ1240</strain>
    </source>
</reference>
<dbReference type="OrthoDB" id="413460at2759"/>
<dbReference type="PROSITE" id="PS51192">
    <property type="entry name" value="HELICASE_ATP_BIND_1"/>
    <property type="match status" value="1"/>
</dbReference>
<dbReference type="Proteomes" id="UP000664859">
    <property type="component" value="Unassembled WGS sequence"/>
</dbReference>
<organism evidence="5 6">
    <name type="scientific">Tribonema minus</name>
    <dbReference type="NCBI Taxonomy" id="303371"/>
    <lineage>
        <taxon>Eukaryota</taxon>
        <taxon>Sar</taxon>
        <taxon>Stramenopiles</taxon>
        <taxon>Ochrophyta</taxon>
        <taxon>PX clade</taxon>
        <taxon>Xanthophyceae</taxon>
        <taxon>Tribonematales</taxon>
        <taxon>Tribonemataceae</taxon>
        <taxon>Tribonema</taxon>
    </lineage>
</organism>
<dbReference type="Pfam" id="PF00271">
    <property type="entry name" value="Helicase_C"/>
    <property type="match status" value="1"/>
</dbReference>
<evidence type="ECO:0000259" key="4">
    <source>
        <dbReference type="PROSITE" id="PS51194"/>
    </source>
</evidence>